<keyword evidence="2" id="KW-0175">Coiled coil</keyword>
<dbReference type="KEGG" id="beq:BEWA_051500"/>
<keyword evidence="6" id="KW-1185">Reference proteome</keyword>
<dbReference type="STRING" id="1537102.L1LD44"/>
<feature type="domain" description="EF-hand" evidence="4">
    <location>
        <begin position="167"/>
        <end position="202"/>
    </location>
</feature>
<dbReference type="GO" id="GO:0005886">
    <property type="term" value="C:plasma membrane"/>
    <property type="evidence" value="ECO:0007669"/>
    <property type="project" value="TreeGrafter"/>
</dbReference>
<dbReference type="PANTHER" id="PTHR11216">
    <property type="entry name" value="EH DOMAIN"/>
    <property type="match status" value="1"/>
</dbReference>
<gene>
    <name evidence="5" type="ORF">BEWA_051500</name>
</gene>
<comment type="caution">
    <text evidence="5">The sequence shown here is derived from an EMBL/GenBank/DDBJ whole genome shotgun (WGS) entry which is preliminary data.</text>
</comment>
<protein>
    <recommendedName>
        <fullName evidence="7">EF-hand domain-containing protein</fullName>
    </recommendedName>
</protein>
<dbReference type="InterPro" id="IPR018247">
    <property type="entry name" value="EF_Hand_1_Ca_BS"/>
</dbReference>
<dbReference type="GO" id="GO:0005737">
    <property type="term" value="C:cytoplasm"/>
    <property type="evidence" value="ECO:0007669"/>
    <property type="project" value="TreeGrafter"/>
</dbReference>
<dbReference type="PROSITE" id="PS50031">
    <property type="entry name" value="EH"/>
    <property type="match status" value="2"/>
</dbReference>
<dbReference type="InterPro" id="IPR011992">
    <property type="entry name" value="EF-hand-dom_pair"/>
</dbReference>
<reference evidence="5 6" key="1">
    <citation type="journal article" date="2012" name="BMC Genomics">
        <title>Comparative genomic analysis and phylogenetic position of Theileria equi.</title>
        <authorList>
            <person name="Kappmeyer L.S."/>
            <person name="Thiagarajan M."/>
            <person name="Herndon D.R."/>
            <person name="Ramsay J.D."/>
            <person name="Caler E."/>
            <person name="Djikeng A."/>
            <person name="Gillespie J.J."/>
            <person name="Lau A.O."/>
            <person name="Roalson E.H."/>
            <person name="Silva J.C."/>
            <person name="Silva M.G."/>
            <person name="Suarez C.E."/>
            <person name="Ueti M.W."/>
            <person name="Nene V.M."/>
            <person name="Mealey R.H."/>
            <person name="Knowles D.P."/>
            <person name="Brayton K.A."/>
        </authorList>
    </citation>
    <scope>NUCLEOTIDE SEQUENCE [LARGE SCALE GENOMIC DNA]</scope>
    <source>
        <strain evidence="5 6">WA</strain>
    </source>
</reference>
<evidence type="ECO:0000256" key="1">
    <source>
        <dbReference type="ARBA" id="ARBA00022837"/>
    </source>
</evidence>
<dbReference type="CDD" id="cd00052">
    <property type="entry name" value="EH"/>
    <property type="match status" value="1"/>
</dbReference>
<proteinExistence type="predicted"/>
<dbReference type="RefSeq" id="XP_004832550.1">
    <property type="nucleotide sequence ID" value="XM_004832493.1"/>
</dbReference>
<evidence type="ECO:0000313" key="5">
    <source>
        <dbReference type="EMBL" id="EKX73098.1"/>
    </source>
</evidence>
<keyword evidence="1" id="KW-0106">Calcium</keyword>
<dbReference type="GeneID" id="15803063"/>
<evidence type="ECO:0008006" key="7">
    <source>
        <dbReference type="Google" id="ProtNLM"/>
    </source>
</evidence>
<dbReference type="eggNOG" id="KOG0998">
    <property type="taxonomic scope" value="Eukaryota"/>
</dbReference>
<evidence type="ECO:0000256" key="2">
    <source>
        <dbReference type="SAM" id="Coils"/>
    </source>
</evidence>
<evidence type="ECO:0000259" key="3">
    <source>
        <dbReference type="PROSITE" id="PS50031"/>
    </source>
</evidence>
<organism evidence="5 6">
    <name type="scientific">Theileria equi strain WA</name>
    <dbReference type="NCBI Taxonomy" id="1537102"/>
    <lineage>
        <taxon>Eukaryota</taxon>
        <taxon>Sar</taxon>
        <taxon>Alveolata</taxon>
        <taxon>Apicomplexa</taxon>
        <taxon>Aconoidasida</taxon>
        <taxon>Piroplasmida</taxon>
        <taxon>Theileriidae</taxon>
        <taxon>Theileria</taxon>
    </lineage>
</organism>
<dbReference type="GO" id="GO:0005509">
    <property type="term" value="F:calcium ion binding"/>
    <property type="evidence" value="ECO:0007669"/>
    <property type="project" value="InterPro"/>
</dbReference>
<dbReference type="SUPFAM" id="SSF47473">
    <property type="entry name" value="EF-hand"/>
    <property type="match status" value="1"/>
</dbReference>
<evidence type="ECO:0000313" key="6">
    <source>
        <dbReference type="Proteomes" id="UP000031512"/>
    </source>
</evidence>
<dbReference type="GO" id="GO:0006897">
    <property type="term" value="P:endocytosis"/>
    <property type="evidence" value="ECO:0007669"/>
    <property type="project" value="TreeGrafter"/>
</dbReference>
<dbReference type="AlphaFoldDB" id="L1LD44"/>
<sequence length="547" mass="61339">MIPNMDHSLLSKLRLTREESDFFTRLFVECDNRGCGMISGDVACNLFRKSGLPDDILYNIWEFGDPNNSGELDYLGFCICCRLIAFAQSHGPSVITQNLGGKLYLTPPNVLPSFNEEYVFSAQSEVYIIRSEDVERYTYQFSCLDMNMDGYIEGDDARDFYLSQGDLDQDHLMHLWSLADIDRDGRLTVKEFCIMQQLVRALRETHCSPPSKLPKDLESFAKNAPIPVSSALVPDGNIPLNRSISPNALPSNRNATPEILTVKDSESAKGVKSEAQILSEIPKDFTGRPPSELLRIAELCIKGLKEACDDEREFATKSNTEVADMQNRLKTEAKALELVSSEYRTLHGDSTAVVKKRALMEQKLKVIQEQAADMRKAVEDLKIQNIALSAAFERNNEDLSSLQNSRQMYLKQLDEDNAILKIEERELNELVNTLQALKREKDVLTQKGNALRECLMQSENATKTMLRSLEHEQAKIAEARSHRIGILEEKLRVTGEIAKYNNASVCSEDIAVKSSSSIVHSAARGDLDSKGIRVSNLSLKVGDEFPV</sequence>
<dbReference type="GO" id="GO:0016197">
    <property type="term" value="P:endosomal transport"/>
    <property type="evidence" value="ECO:0007669"/>
    <property type="project" value="TreeGrafter"/>
</dbReference>
<dbReference type="Proteomes" id="UP000031512">
    <property type="component" value="Unassembled WGS sequence"/>
</dbReference>
<feature type="coiled-coil region" evidence="2">
    <location>
        <begin position="357"/>
        <end position="384"/>
    </location>
</feature>
<feature type="domain" description="EH" evidence="3">
    <location>
        <begin position="19"/>
        <end position="113"/>
    </location>
</feature>
<dbReference type="SMART" id="SM00027">
    <property type="entry name" value="EH"/>
    <property type="match status" value="2"/>
</dbReference>
<dbReference type="EMBL" id="ACOU01000003">
    <property type="protein sequence ID" value="EKX73098.1"/>
    <property type="molecule type" value="Genomic_DNA"/>
</dbReference>
<feature type="coiled-coil region" evidence="2">
    <location>
        <begin position="410"/>
        <end position="447"/>
    </location>
</feature>
<dbReference type="VEuPathDB" id="PiroplasmaDB:BEWA_051500"/>
<evidence type="ECO:0000259" key="4">
    <source>
        <dbReference type="PROSITE" id="PS50222"/>
    </source>
</evidence>
<dbReference type="Pfam" id="PF12763">
    <property type="entry name" value="EH"/>
    <property type="match status" value="2"/>
</dbReference>
<accession>L1LD44</accession>
<dbReference type="InterPro" id="IPR002048">
    <property type="entry name" value="EF_hand_dom"/>
</dbReference>
<dbReference type="InterPro" id="IPR000261">
    <property type="entry name" value="EH_dom"/>
</dbReference>
<dbReference type="PROSITE" id="PS50222">
    <property type="entry name" value="EF_HAND_2"/>
    <property type="match status" value="1"/>
</dbReference>
<dbReference type="PROSITE" id="PS00018">
    <property type="entry name" value="EF_HAND_1"/>
    <property type="match status" value="1"/>
</dbReference>
<name>L1LD44_THEEQ</name>
<dbReference type="Gene3D" id="1.10.238.10">
    <property type="entry name" value="EF-hand"/>
    <property type="match status" value="2"/>
</dbReference>
<dbReference type="OrthoDB" id="524326at2759"/>
<feature type="domain" description="EH" evidence="3">
    <location>
        <begin position="133"/>
        <end position="224"/>
    </location>
</feature>